<name>A0A495RC96_9GAMM</name>
<evidence type="ECO:0000313" key="1">
    <source>
        <dbReference type="EMBL" id="RKS85097.1"/>
    </source>
</evidence>
<proteinExistence type="predicted"/>
<accession>A0A495RC96</accession>
<evidence type="ECO:0000313" key="2">
    <source>
        <dbReference type="Proteomes" id="UP000278542"/>
    </source>
</evidence>
<dbReference type="EMBL" id="RBWY01000003">
    <property type="protein sequence ID" value="RKS85097.1"/>
    <property type="molecule type" value="Genomic_DNA"/>
</dbReference>
<protein>
    <recommendedName>
        <fullName evidence="3">Lipoprotein</fullName>
    </recommendedName>
</protein>
<evidence type="ECO:0008006" key="3">
    <source>
        <dbReference type="Google" id="ProtNLM"/>
    </source>
</evidence>
<dbReference type="RefSeq" id="WP_121145256.1">
    <property type="nucleotide sequence ID" value="NZ_RBWY01000003.1"/>
</dbReference>
<dbReference type="Proteomes" id="UP000278542">
    <property type="component" value="Unassembled WGS sequence"/>
</dbReference>
<organism evidence="1 2">
    <name type="scientific">Orbus hercynius</name>
    <dbReference type="NCBI Taxonomy" id="593135"/>
    <lineage>
        <taxon>Bacteria</taxon>
        <taxon>Pseudomonadati</taxon>
        <taxon>Pseudomonadota</taxon>
        <taxon>Gammaproteobacteria</taxon>
        <taxon>Orbales</taxon>
        <taxon>Orbaceae</taxon>
        <taxon>Orbus</taxon>
    </lineage>
</organism>
<reference evidence="1 2" key="1">
    <citation type="submission" date="2018-10" db="EMBL/GenBank/DDBJ databases">
        <title>Genomic Encyclopedia of Type Strains, Phase IV (KMG-IV): sequencing the most valuable type-strain genomes for metagenomic binning, comparative biology and taxonomic classification.</title>
        <authorList>
            <person name="Goeker M."/>
        </authorList>
    </citation>
    <scope>NUCLEOTIDE SEQUENCE [LARGE SCALE GENOMIC DNA]</scope>
    <source>
        <strain evidence="1 2">DSM 22228</strain>
    </source>
</reference>
<keyword evidence="2" id="KW-1185">Reference proteome</keyword>
<comment type="caution">
    <text evidence="1">The sequence shown here is derived from an EMBL/GenBank/DDBJ whole genome shotgun (WGS) entry which is preliminary data.</text>
</comment>
<dbReference type="AlphaFoldDB" id="A0A495RC96"/>
<sequence>MSGWLKHIILGICVLFLLSGCHRSTPLNNQQQAKSHHNIAQSQGCDDSEYDNIHSPIPLENIPVQGCTIE</sequence>
<gene>
    <name evidence="1" type="ORF">DES39_1606</name>
</gene>
<dbReference type="PROSITE" id="PS51257">
    <property type="entry name" value="PROKAR_LIPOPROTEIN"/>
    <property type="match status" value="1"/>
</dbReference>